<protein>
    <submittedName>
        <fullName evidence="2">Phasin family protein</fullName>
    </submittedName>
</protein>
<dbReference type="RefSeq" id="WP_151001133.1">
    <property type="nucleotide sequence ID" value="NZ_BPQY01000324.1"/>
</dbReference>
<dbReference type="OrthoDB" id="7678100at2"/>
<name>A0A6L3SXL8_9HYPH</name>
<dbReference type="InterPro" id="IPR018968">
    <property type="entry name" value="Phasin"/>
</dbReference>
<evidence type="ECO:0000313" key="3">
    <source>
        <dbReference type="Proteomes" id="UP000474159"/>
    </source>
</evidence>
<dbReference type="Proteomes" id="UP000474159">
    <property type="component" value="Unassembled WGS sequence"/>
</dbReference>
<evidence type="ECO:0000259" key="1">
    <source>
        <dbReference type="Pfam" id="PF09361"/>
    </source>
</evidence>
<reference evidence="2 3" key="1">
    <citation type="submission" date="2019-09" db="EMBL/GenBank/DDBJ databases">
        <title>YIM 48816 draft genome.</title>
        <authorList>
            <person name="Jiang L."/>
        </authorList>
    </citation>
    <scope>NUCLEOTIDE SEQUENCE [LARGE SCALE GENOMIC DNA]</scope>
    <source>
        <strain evidence="2 3">YIM 48816</strain>
    </source>
</reference>
<comment type="caution">
    <text evidence="2">The sequence shown here is derived from an EMBL/GenBank/DDBJ whole genome shotgun (WGS) entry which is preliminary data.</text>
</comment>
<proteinExistence type="predicted"/>
<evidence type="ECO:0000313" key="2">
    <source>
        <dbReference type="EMBL" id="KAB1078193.1"/>
    </source>
</evidence>
<dbReference type="EMBL" id="VZZK01000015">
    <property type="protein sequence ID" value="KAB1078193.1"/>
    <property type="molecule type" value="Genomic_DNA"/>
</dbReference>
<gene>
    <name evidence="2" type="ORF">F6X53_15645</name>
</gene>
<organism evidence="2 3">
    <name type="scientific">Methylobacterium soli</name>
    <dbReference type="NCBI Taxonomy" id="553447"/>
    <lineage>
        <taxon>Bacteria</taxon>
        <taxon>Pseudomonadati</taxon>
        <taxon>Pseudomonadota</taxon>
        <taxon>Alphaproteobacteria</taxon>
        <taxon>Hyphomicrobiales</taxon>
        <taxon>Methylobacteriaceae</taxon>
        <taxon>Methylobacterium</taxon>
    </lineage>
</organism>
<dbReference type="Pfam" id="PF09361">
    <property type="entry name" value="Phasin_2"/>
    <property type="match status" value="1"/>
</dbReference>
<keyword evidence="3" id="KW-1185">Reference proteome</keyword>
<accession>A0A6L3SXL8</accession>
<dbReference type="AlphaFoldDB" id="A0A6L3SXL8"/>
<sequence length="115" mass="12187">MSHTLETSGIALKTGMDALMKSVGAASKTAQTIGIEMVDFTKRSFEDSVATAEKLSKAGSPGKAFEIQTAYLKGSYERSLAQAATLRDLYLALAKDLAQPFQSFASQQGFASKVA</sequence>
<feature type="domain" description="Phasin" evidence="1">
    <location>
        <begin position="13"/>
        <end position="102"/>
    </location>
</feature>